<keyword evidence="2" id="KW-0805">Transcription regulation</keyword>
<evidence type="ECO:0000256" key="3">
    <source>
        <dbReference type="ARBA" id="ARBA00023125"/>
    </source>
</evidence>
<keyword evidence="3" id="KW-0238">DNA-binding</keyword>
<sequence>MVHSSDSICKSKDEHSSSGIFMSSLTGKRVVLDEMDFFADHHKKYKNGHHVKQISERDDDGDQMVQRNMDLHVNTGLDLTMNMINSNRSTMDDRTSQNIEDKATPNEFAALLGELHQMNVENQRLKELISQVNNNYKTLHMHLVTLMQRQKQQEINGAIDNMKNKGGVVLEMDQLASVTETDVKSKDKIELMECKTDQQQNRTTTTIENVHLLDPAWKSSHYSREINTRANESQEQASHSGWLSDYKVPKYSPFGDVDQASDQSMSMTKKARVSVRTRSESSMISDGCQWRKYGQKMAKGNPCPRAYYRCTMGTGCTVRKKVQRCAEDRSILMTTYEGQHNHPLPPTATAMASTTSAAVSMLLSGSMPSADGIMNSNLLNKAATTILPYCSTNLATLSASAPFPTITLDLNQSNSSPISSPQGQLINADLSQNFMSLPNIFVGSKFSGLHGTPASFQDTVSAATAAITADPNFTAALVAAVTSVIGNTHSNNNSNSNT</sequence>
<reference evidence="8" key="1">
    <citation type="journal article" date="2023" name="Science">
        <title>Elucidation of the pathway for biosynthesis of saponin adjuvants from the soapbark tree.</title>
        <authorList>
            <person name="Reed J."/>
            <person name="Orme A."/>
            <person name="El-Demerdash A."/>
            <person name="Owen C."/>
            <person name="Martin L.B.B."/>
            <person name="Misra R.C."/>
            <person name="Kikuchi S."/>
            <person name="Rejzek M."/>
            <person name="Martin A.C."/>
            <person name="Harkess A."/>
            <person name="Leebens-Mack J."/>
            <person name="Louveau T."/>
            <person name="Stephenson M.J."/>
            <person name="Osbourn A."/>
        </authorList>
    </citation>
    <scope>NUCLEOTIDE SEQUENCE</scope>
    <source>
        <strain evidence="8">S10</strain>
    </source>
</reference>
<proteinExistence type="predicted"/>
<protein>
    <submittedName>
        <fullName evidence="8">WRKY transcription factor-like protein</fullName>
    </submittedName>
</protein>
<dbReference type="AlphaFoldDB" id="A0AAD7LMQ3"/>
<dbReference type="EMBL" id="JARAOO010000008">
    <property type="protein sequence ID" value="KAJ7960802.1"/>
    <property type="molecule type" value="Genomic_DNA"/>
</dbReference>
<evidence type="ECO:0000313" key="9">
    <source>
        <dbReference type="Proteomes" id="UP001163823"/>
    </source>
</evidence>
<dbReference type="FunFam" id="2.20.25.80:FF:000002">
    <property type="entry name" value="probable WRKY transcription factor 31"/>
    <property type="match status" value="1"/>
</dbReference>
<dbReference type="Proteomes" id="UP001163823">
    <property type="component" value="Chromosome 8"/>
</dbReference>
<dbReference type="KEGG" id="qsa:O6P43_021195"/>
<dbReference type="InterPro" id="IPR003657">
    <property type="entry name" value="WRKY_dom"/>
</dbReference>
<keyword evidence="4" id="KW-0804">Transcription</keyword>
<dbReference type="Gene3D" id="2.20.25.80">
    <property type="entry name" value="WRKY domain"/>
    <property type="match status" value="1"/>
</dbReference>
<keyword evidence="9" id="KW-1185">Reference proteome</keyword>
<dbReference type="GO" id="GO:0003700">
    <property type="term" value="F:DNA-binding transcription factor activity"/>
    <property type="evidence" value="ECO:0007669"/>
    <property type="project" value="InterPro"/>
</dbReference>
<name>A0AAD7LMQ3_QUISA</name>
<gene>
    <name evidence="8" type="ORF">O6P43_021195</name>
</gene>
<keyword evidence="5" id="KW-0539">Nucleus</keyword>
<comment type="caution">
    <text evidence="8">The sequence shown here is derived from an EMBL/GenBank/DDBJ whole genome shotgun (WGS) entry which is preliminary data.</text>
</comment>
<evidence type="ECO:0000256" key="6">
    <source>
        <dbReference type="SAM" id="MobiDB-lite"/>
    </source>
</evidence>
<dbReference type="PANTHER" id="PTHR31429:SF81">
    <property type="entry name" value="TRANSCRIPTION FACTOR WRKY FAMILY-RELATED"/>
    <property type="match status" value="1"/>
</dbReference>
<evidence type="ECO:0000259" key="7">
    <source>
        <dbReference type="PROSITE" id="PS50811"/>
    </source>
</evidence>
<accession>A0AAD7LMQ3</accession>
<dbReference type="InterPro" id="IPR044810">
    <property type="entry name" value="WRKY_plant"/>
</dbReference>
<evidence type="ECO:0000256" key="1">
    <source>
        <dbReference type="ARBA" id="ARBA00004123"/>
    </source>
</evidence>
<organism evidence="8 9">
    <name type="scientific">Quillaja saponaria</name>
    <name type="common">Soap bark tree</name>
    <dbReference type="NCBI Taxonomy" id="32244"/>
    <lineage>
        <taxon>Eukaryota</taxon>
        <taxon>Viridiplantae</taxon>
        <taxon>Streptophyta</taxon>
        <taxon>Embryophyta</taxon>
        <taxon>Tracheophyta</taxon>
        <taxon>Spermatophyta</taxon>
        <taxon>Magnoliopsida</taxon>
        <taxon>eudicotyledons</taxon>
        <taxon>Gunneridae</taxon>
        <taxon>Pentapetalae</taxon>
        <taxon>rosids</taxon>
        <taxon>fabids</taxon>
        <taxon>Fabales</taxon>
        <taxon>Quillajaceae</taxon>
        <taxon>Quillaja</taxon>
    </lineage>
</organism>
<dbReference type="GO" id="GO:0005634">
    <property type="term" value="C:nucleus"/>
    <property type="evidence" value="ECO:0007669"/>
    <property type="project" value="UniProtKB-SubCell"/>
</dbReference>
<comment type="subcellular location">
    <subcellularLocation>
        <location evidence="1">Nucleus</location>
    </subcellularLocation>
</comment>
<dbReference type="PANTHER" id="PTHR31429">
    <property type="entry name" value="WRKY TRANSCRIPTION FACTOR 36-RELATED"/>
    <property type="match status" value="1"/>
</dbReference>
<dbReference type="InterPro" id="IPR036576">
    <property type="entry name" value="WRKY_dom_sf"/>
</dbReference>
<dbReference type="SMART" id="SM00774">
    <property type="entry name" value="WRKY"/>
    <property type="match status" value="1"/>
</dbReference>
<feature type="domain" description="WRKY" evidence="7">
    <location>
        <begin position="279"/>
        <end position="345"/>
    </location>
</feature>
<feature type="region of interest" description="Disordered" evidence="6">
    <location>
        <begin position="257"/>
        <end position="278"/>
    </location>
</feature>
<evidence type="ECO:0000256" key="2">
    <source>
        <dbReference type="ARBA" id="ARBA00023015"/>
    </source>
</evidence>
<dbReference type="PROSITE" id="PS50811">
    <property type="entry name" value="WRKY"/>
    <property type="match status" value="1"/>
</dbReference>
<dbReference type="SUPFAM" id="SSF118290">
    <property type="entry name" value="WRKY DNA-binding domain"/>
    <property type="match status" value="1"/>
</dbReference>
<dbReference type="Pfam" id="PF03106">
    <property type="entry name" value="WRKY"/>
    <property type="match status" value="1"/>
</dbReference>
<evidence type="ECO:0000313" key="8">
    <source>
        <dbReference type="EMBL" id="KAJ7960802.1"/>
    </source>
</evidence>
<evidence type="ECO:0000256" key="4">
    <source>
        <dbReference type="ARBA" id="ARBA00023163"/>
    </source>
</evidence>
<dbReference type="GO" id="GO:0043565">
    <property type="term" value="F:sequence-specific DNA binding"/>
    <property type="evidence" value="ECO:0007669"/>
    <property type="project" value="InterPro"/>
</dbReference>
<evidence type="ECO:0000256" key="5">
    <source>
        <dbReference type="ARBA" id="ARBA00023242"/>
    </source>
</evidence>